<keyword evidence="7 8" id="KW-0342">GTP-binding</keyword>
<dbReference type="GO" id="GO:0043022">
    <property type="term" value="F:ribosome binding"/>
    <property type="evidence" value="ECO:0007669"/>
    <property type="project" value="UniProtKB-ARBA"/>
</dbReference>
<dbReference type="InterPro" id="IPR036726">
    <property type="entry name" value="GTP1_OBG_dom_sf"/>
</dbReference>
<feature type="binding site" evidence="8">
    <location>
        <begin position="311"/>
        <end position="313"/>
    </location>
    <ligand>
        <name>GTP</name>
        <dbReference type="ChEBI" id="CHEBI:37565"/>
    </ligand>
</feature>
<dbReference type="STRING" id="1266370.NITGR_1040053"/>
<feature type="binding site" evidence="8">
    <location>
        <begin position="212"/>
        <end position="215"/>
    </location>
    <ligand>
        <name>GTP</name>
        <dbReference type="ChEBI" id="CHEBI:37565"/>
    </ligand>
</feature>
<dbReference type="HAMAP" id="MF_01454">
    <property type="entry name" value="GTPase_Obg"/>
    <property type="match status" value="1"/>
</dbReference>
<keyword evidence="4 8" id="KW-0547">Nucleotide-binding</keyword>
<dbReference type="CDD" id="cd01898">
    <property type="entry name" value="Obg"/>
    <property type="match status" value="1"/>
</dbReference>
<evidence type="ECO:0000256" key="1">
    <source>
        <dbReference type="ARBA" id="ARBA00007699"/>
    </source>
</evidence>
<dbReference type="PANTHER" id="PTHR11702">
    <property type="entry name" value="DEVELOPMENTALLY REGULATED GTP-BINDING PROTEIN-RELATED"/>
    <property type="match status" value="1"/>
</dbReference>
<keyword evidence="13" id="KW-1185">Reference proteome</keyword>
<dbReference type="PROSITE" id="PS51883">
    <property type="entry name" value="OBG"/>
    <property type="match status" value="1"/>
</dbReference>
<dbReference type="SUPFAM" id="SSF82051">
    <property type="entry name" value="Obg GTP-binding protein N-terminal domain"/>
    <property type="match status" value="1"/>
</dbReference>
<dbReference type="GO" id="GO:0005525">
    <property type="term" value="F:GTP binding"/>
    <property type="evidence" value="ECO:0007669"/>
    <property type="project" value="UniProtKB-UniRule"/>
</dbReference>
<keyword evidence="5 8" id="KW-0378">Hydrolase</keyword>
<dbReference type="NCBIfam" id="NF008955">
    <property type="entry name" value="PRK12297.1"/>
    <property type="match status" value="1"/>
</dbReference>
<dbReference type="GO" id="GO:0005737">
    <property type="term" value="C:cytoplasm"/>
    <property type="evidence" value="ECO:0007669"/>
    <property type="project" value="UniProtKB-SubCell"/>
</dbReference>
<dbReference type="FunCoup" id="M1YVU8">
    <property type="interactions" value="493"/>
</dbReference>
<feature type="binding site" evidence="8">
    <location>
        <begin position="282"/>
        <end position="285"/>
    </location>
    <ligand>
        <name>GTP</name>
        <dbReference type="ChEBI" id="CHEBI:37565"/>
    </ligand>
</feature>
<dbReference type="InterPro" id="IPR006073">
    <property type="entry name" value="GTP-bd"/>
</dbReference>
<evidence type="ECO:0000313" key="13">
    <source>
        <dbReference type="Proteomes" id="UP000011704"/>
    </source>
</evidence>
<keyword evidence="6 8" id="KW-0460">Magnesium</keyword>
<dbReference type="NCBIfam" id="NF008954">
    <property type="entry name" value="PRK12296.1"/>
    <property type="match status" value="1"/>
</dbReference>
<dbReference type="Gene3D" id="2.70.210.12">
    <property type="entry name" value="GTP1/OBG domain"/>
    <property type="match status" value="1"/>
</dbReference>
<feature type="binding site" evidence="8">
    <location>
        <position position="192"/>
    </location>
    <ligand>
        <name>Mg(2+)</name>
        <dbReference type="ChEBI" id="CHEBI:18420"/>
    </ligand>
</feature>
<comment type="similarity">
    <text evidence="1 8">Belongs to the TRAFAC class OBG-HflX-like GTPase superfamily. OBG GTPase family.</text>
</comment>
<evidence type="ECO:0000313" key="12">
    <source>
        <dbReference type="EMBL" id="CCQ89435.1"/>
    </source>
</evidence>
<feature type="binding site" evidence="8">
    <location>
        <position position="172"/>
    </location>
    <ligand>
        <name>Mg(2+)</name>
        <dbReference type="ChEBI" id="CHEBI:18420"/>
    </ligand>
</feature>
<comment type="cofactor">
    <cofactor evidence="8">
        <name>Mg(2+)</name>
        <dbReference type="ChEBI" id="CHEBI:18420"/>
    </cofactor>
</comment>
<dbReference type="HOGENOM" id="CLU_011747_2_0_0"/>
<dbReference type="Pfam" id="PF01926">
    <property type="entry name" value="MMR_HSR1"/>
    <property type="match status" value="1"/>
</dbReference>
<dbReference type="NCBIfam" id="TIGR00231">
    <property type="entry name" value="small_GTP"/>
    <property type="match status" value="1"/>
</dbReference>
<dbReference type="InterPro" id="IPR006074">
    <property type="entry name" value="GTP1-OBG_CS"/>
</dbReference>
<dbReference type="Pfam" id="PF01018">
    <property type="entry name" value="GTP1_OBG"/>
    <property type="match status" value="1"/>
</dbReference>
<keyword evidence="2 8" id="KW-0963">Cytoplasm</keyword>
<organism evidence="12 13">
    <name type="scientific">Nitrospina gracilis (strain 3/211)</name>
    <dbReference type="NCBI Taxonomy" id="1266370"/>
    <lineage>
        <taxon>Bacteria</taxon>
        <taxon>Pseudomonadati</taxon>
        <taxon>Nitrospinota/Tectimicrobiota group</taxon>
        <taxon>Nitrospinota</taxon>
        <taxon>Nitrospinia</taxon>
        <taxon>Nitrospinales</taxon>
        <taxon>Nitrospinaceae</taxon>
        <taxon>Nitrospina</taxon>
    </lineage>
</organism>
<feature type="binding site" evidence="8">
    <location>
        <begin position="190"/>
        <end position="194"/>
    </location>
    <ligand>
        <name>GTP</name>
        <dbReference type="ChEBI" id="CHEBI:37565"/>
    </ligand>
</feature>
<comment type="subunit">
    <text evidence="8">Monomer.</text>
</comment>
<dbReference type="InterPro" id="IPR006169">
    <property type="entry name" value="GTP1_OBG_dom"/>
</dbReference>
<dbReference type="InterPro" id="IPR045086">
    <property type="entry name" value="OBG_GTPase"/>
</dbReference>
<evidence type="ECO:0000256" key="2">
    <source>
        <dbReference type="ARBA" id="ARBA00022490"/>
    </source>
</evidence>
<dbReference type="GO" id="GO:0042254">
    <property type="term" value="P:ribosome biogenesis"/>
    <property type="evidence" value="ECO:0007669"/>
    <property type="project" value="UniProtKB-UniRule"/>
</dbReference>
<proteinExistence type="inferred from homology"/>
<feature type="domain" description="Obg" evidence="11">
    <location>
        <begin position="1"/>
        <end position="158"/>
    </location>
</feature>
<gene>
    <name evidence="12" type="primary">obgE</name>
    <name evidence="8" type="synonym">obg</name>
    <name evidence="12" type="ORF">NITGR_1040053</name>
</gene>
<sequence length="344" mass="37802">MFVDQVKITVRAGKGGDGCCSFRREKYIPKGGPDGGDGGRGGDVVLQAVSNLTTLLDLRYQQLYRAENGRPGSGNLKTGKSGETCVIRVPQGTIVKDYDTGNVLADLTEEFQEYLAAKGGRGGFGNDHYKSSTNRAPRRADSGKPGDSRVLLVELKLLADVGIIGFPNAGKSTLISKISNARPKVADYPFTTLTPNLGLVRVDEYQSFVAADIPGLIEGAHEGKGLGTRFLKHTERTRVILHMLDFSALSDRDPIEDYEIIQKELKAFSEELYEKPQILVASKIDHPEAEDKFERYRERLKVINPRLLAVSSVTGKGISDLIHQTYQLLQEHVPPPDIAPRRAR</sequence>
<dbReference type="EMBL" id="CAQJ01000007">
    <property type="protein sequence ID" value="CCQ89435.1"/>
    <property type="molecule type" value="Genomic_DNA"/>
</dbReference>
<evidence type="ECO:0000256" key="9">
    <source>
        <dbReference type="SAM" id="MobiDB-lite"/>
    </source>
</evidence>
<dbReference type="Proteomes" id="UP000011704">
    <property type="component" value="Unassembled WGS sequence"/>
</dbReference>
<dbReference type="InterPro" id="IPR027417">
    <property type="entry name" value="P-loop_NTPase"/>
</dbReference>
<dbReference type="InterPro" id="IPR005225">
    <property type="entry name" value="Small_GTP-bd"/>
</dbReference>
<dbReference type="OrthoDB" id="9807318at2"/>
<evidence type="ECO:0000256" key="5">
    <source>
        <dbReference type="ARBA" id="ARBA00022801"/>
    </source>
</evidence>
<dbReference type="AlphaFoldDB" id="M1YVU8"/>
<evidence type="ECO:0000256" key="4">
    <source>
        <dbReference type="ARBA" id="ARBA00022741"/>
    </source>
</evidence>
<reference evidence="12 13" key="1">
    <citation type="journal article" date="2013" name="Front. Microbiol.">
        <title>The genome of Nitrospina gracilis illuminates the metabolism and evolution of the major marine nitrite oxidizer.</title>
        <authorList>
            <person name="Luecker S."/>
            <person name="Nowka B."/>
            <person name="Rattei T."/>
            <person name="Spieck E."/>
            <person name="and Daims H."/>
        </authorList>
    </citation>
    <scope>NUCLEOTIDE SEQUENCE [LARGE SCALE GENOMIC DNA]</scope>
    <source>
        <strain evidence="12 13">3/211</strain>
    </source>
</reference>
<dbReference type="PROSITE" id="PS51710">
    <property type="entry name" value="G_OBG"/>
    <property type="match status" value="1"/>
</dbReference>
<protein>
    <recommendedName>
        <fullName evidence="8">GTPase Obg</fullName>
        <ecNumber evidence="8">3.6.5.-</ecNumber>
    </recommendedName>
    <alternativeName>
        <fullName evidence="8">GTP-binding protein Obg</fullName>
    </alternativeName>
</protein>
<evidence type="ECO:0000256" key="6">
    <source>
        <dbReference type="ARBA" id="ARBA00022842"/>
    </source>
</evidence>
<dbReference type="InParanoid" id="M1YVU8"/>
<dbReference type="InterPro" id="IPR031167">
    <property type="entry name" value="G_OBG"/>
</dbReference>
<keyword evidence="3 8" id="KW-0479">Metal-binding</keyword>
<comment type="subcellular location">
    <subcellularLocation>
        <location evidence="8">Cytoplasm</location>
    </subcellularLocation>
</comment>
<feature type="binding site" evidence="8">
    <location>
        <begin position="165"/>
        <end position="172"/>
    </location>
    <ligand>
        <name>GTP</name>
        <dbReference type="ChEBI" id="CHEBI:37565"/>
    </ligand>
</feature>
<evidence type="ECO:0000259" key="11">
    <source>
        <dbReference type="PROSITE" id="PS51883"/>
    </source>
</evidence>
<comment type="function">
    <text evidence="8">An essential GTPase which binds GTP, GDP and possibly (p)ppGpp with moderate affinity, with high nucleotide exchange rates and a fairly low GTP hydrolysis rate. Plays a role in control of the cell cycle, stress response, ribosome biogenesis and in those bacteria that undergo differentiation, in morphogenesis control.</text>
</comment>
<feature type="region of interest" description="Disordered" evidence="9">
    <location>
        <begin position="125"/>
        <end position="145"/>
    </location>
</feature>
<dbReference type="EC" id="3.6.5.-" evidence="8"/>
<dbReference type="PRINTS" id="PR00326">
    <property type="entry name" value="GTP1OBG"/>
</dbReference>
<dbReference type="NCBIfam" id="TIGR02729">
    <property type="entry name" value="Obg_CgtA"/>
    <property type="match status" value="1"/>
</dbReference>
<dbReference type="Gene3D" id="3.40.50.300">
    <property type="entry name" value="P-loop containing nucleotide triphosphate hydrolases"/>
    <property type="match status" value="1"/>
</dbReference>
<evidence type="ECO:0000256" key="8">
    <source>
        <dbReference type="HAMAP-Rule" id="MF_01454"/>
    </source>
</evidence>
<dbReference type="PANTHER" id="PTHR11702:SF31">
    <property type="entry name" value="MITOCHONDRIAL RIBOSOME-ASSOCIATED GTPASE 2"/>
    <property type="match status" value="1"/>
</dbReference>
<evidence type="ECO:0000256" key="7">
    <source>
        <dbReference type="ARBA" id="ARBA00023134"/>
    </source>
</evidence>
<dbReference type="GO" id="GO:0003924">
    <property type="term" value="F:GTPase activity"/>
    <property type="evidence" value="ECO:0007669"/>
    <property type="project" value="UniProtKB-UniRule"/>
</dbReference>
<comment type="caution">
    <text evidence="12">The sequence shown here is derived from an EMBL/GenBank/DDBJ whole genome shotgun (WGS) entry which is preliminary data.</text>
</comment>
<dbReference type="PROSITE" id="PS00905">
    <property type="entry name" value="GTP1_OBG"/>
    <property type="match status" value="1"/>
</dbReference>
<name>M1YVU8_NITG3</name>
<dbReference type="InterPro" id="IPR014100">
    <property type="entry name" value="GTP-bd_Obg/CgtA"/>
</dbReference>
<dbReference type="GO" id="GO:0000287">
    <property type="term" value="F:magnesium ion binding"/>
    <property type="evidence" value="ECO:0007669"/>
    <property type="project" value="InterPro"/>
</dbReference>
<dbReference type="RefSeq" id="WP_005005843.1">
    <property type="nucleotide sequence ID" value="NZ_HG422173.1"/>
</dbReference>
<feature type="domain" description="OBG-type G" evidence="10">
    <location>
        <begin position="159"/>
        <end position="330"/>
    </location>
</feature>
<dbReference type="PIRSF" id="PIRSF002401">
    <property type="entry name" value="GTP_bd_Obg/CgtA"/>
    <property type="match status" value="1"/>
</dbReference>
<evidence type="ECO:0000256" key="3">
    <source>
        <dbReference type="ARBA" id="ARBA00022723"/>
    </source>
</evidence>
<evidence type="ECO:0000259" key="10">
    <source>
        <dbReference type="PROSITE" id="PS51710"/>
    </source>
</evidence>
<dbReference type="FunFam" id="2.70.210.12:FF:000001">
    <property type="entry name" value="GTPase Obg"/>
    <property type="match status" value="1"/>
</dbReference>
<dbReference type="NCBIfam" id="NF008956">
    <property type="entry name" value="PRK12299.1"/>
    <property type="match status" value="1"/>
</dbReference>
<dbReference type="SUPFAM" id="SSF52540">
    <property type="entry name" value="P-loop containing nucleoside triphosphate hydrolases"/>
    <property type="match status" value="1"/>
</dbReference>
<accession>M1YVU8</accession>